<dbReference type="Gene3D" id="3.30.428.10">
    <property type="entry name" value="HIT-like"/>
    <property type="match status" value="1"/>
</dbReference>
<gene>
    <name evidence="4" type="ORF">DXT99_02455</name>
</gene>
<feature type="domain" description="HIT" evidence="3">
    <location>
        <begin position="7"/>
        <end position="112"/>
    </location>
</feature>
<evidence type="ECO:0000259" key="3">
    <source>
        <dbReference type="PROSITE" id="PS51084"/>
    </source>
</evidence>
<protein>
    <submittedName>
        <fullName evidence="4">HIT family protein</fullName>
    </submittedName>
</protein>
<evidence type="ECO:0000256" key="2">
    <source>
        <dbReference type="PROSITE-ProRule" id="PRU00464"/>
    </source>
</evidence>
<dbReference type="PANTHER" id="PTHR46648">
    <property type="entry name" value="HIT FAMILY PROTEIN 1"/>
    <property type="match status" value="1"/>
</dbReference>
<dbReference type="GO" id="GO:0003824">
    <property type="term" value="F:catalytic activity"/>
    <property type="evidence" value="ECO:0007669"/>
    <property type="project" value="InterPro"/>
</dbReference>
<organism evidence="4 5">
    <name type="scientific">Pontibacter diazotrophicus</name>
    <dbReference type="NCBI Taxonomy" id="1400979"/>
    <lineage>
        <taxon>Bacteria</taxon>
        <taxon>Pseudomonadati</taxon>
        <taxon>Bacteroidota</taxon>
        <taxon>Cytophagia</taxon>
        <taxon>Cytophagales</taxon>
        <taxon>Hymenobacteraceae</taxon>
        <taxon>Pontibacter</taxon>
    </lineage>
</organism>
<sequence length="157" mass="18087">MKEENCIFCKIALRQEKAHIVWEDEKHVAFLSIFPNTKGFTVVITKDHFPSYNFDLPDKVLCDLTVASKTVSKLLDKSFEDVGRTGMMMEGFGVDHVHTKLFPMHGTGDLKNWKPIHSNNKKYFDTYEGYISSHDFERANDKELAMVAELIRKNNIA</sequence>
<dbReference type="RefSeq" id="WP_115563939.1">
    <property type="nucleotide sequence ID" value="NZ_QRGR01000003.1"/>
</dbReference>
<evidence type="ECO:0000313" key="5">
    <source>
        <dbReference type="Proteomes" id="UP000256708"/>
    </source>
</evidence>
<name>A0A3D8LGZ6_9BACT</name>
<dbReference type="InterPro" id="IPR036265">
    <property type="entry name" value="HIT-like_sf"/>
</dbReference>
<keyword evidence="5" id="KW-1185">Reference proteome</keyword>
<dbReference type="EMBL" id="QRGR01000003">
    <property type="protein sequence ID" value="RDV16665.1"/>
    <property type="molecule type" value="Genomic_DNA"/>
</dbReference>
<evidence type="ECO:0000313" key="4">
    <source>
        <dbReference type="EMBL" id="RDV16665.1"/>
    </source>
</evidence>
<dbReference type="OrthoDB" id="9784774at2"/>
<reference evidence="5" key="1">
    <citation type="submission" date="2018-08" db="EMBL/GenBank/DDBJ databases">
        <authorList>
            <person name="Liu Z.-W."/>
            <person name="Du Z.-J."/>
        </authorList>
    </citation>
    <scope>NUCLEOTIDE SEQUENCE [LARGE SCALE GENOMIC DNA]</scope>
    <source>
        <strain evidence="5">H4X</strain>
    </source>
</reference>
<accession>A0A3D8LGZ6</accession>
<feature type="active site" description="Tele-AMP-histidine intermediate" evidence="1">
    <location>
        <position position="98"/>
    </location>
</feature>
<dbReference type="SUPFAM" id="SSF54197">
    <property type="entry name" value="HIT-like"/>
    <property type="match status" value="1"/>
</dbReference>
<dbReference type="PROSITE" id="PS51084">
    <property type="entry name" value="HIT_2"/>
    <property type="match status" value="1"/>
</dbReference>
<comment type="caution">
    <text evidence="4">The sequence shown here is derived from an EMBL/GenBank/DDBJ whole genome shotgun (WGS) entry which is preliminary data.</text>
</comment>
<proteinExistence type="predicted"/>
<dbReference type="GO" id="GO:0009117">
    <property type="term" value="P:nucleotide metabolic process"/>
    <property type="evidence" value="ECO:0007669"/>
    <property type="project" value="TreeGrafter"/>
</dbReference>
<comment type="caution">
    <text evidence="2">Lacks conserved residue(s) required for the propagation of feature annotation.</text>
</comment>
<dbReference type="Proteomes" id="UP000256708">
    <property type="component" value="Unassembled WGS sequence"/>
</dbReference>
<dbReference type="AlphaFoldDB" id="A0A3D8LGZ6"/>
<evidence type="ECO:0000256" key="1">
    <source>
        <dbReference type="PIRSR" id="PIRSR601310-1"/>
    </source>
</evidence>
<dbReference type="PANTHER" id="PTHR46648:SF1">
    <property type="entry name" value="ADENOSINE 5'-MONOPHOSPHORAMIDASE HNT1"/>
    <property type="match status" value="1"/>
</dbReference>
<dbReference type="InterPro" id="IPR001310">
    <property type="entry name" value="Histidine_triad_HIT"/>
</dbReference>
<dbReference type="InterPro" id="IPR011146">
    <property type="entry name" value="HIT-like"/>
</dbReference>
<dbReference type="Pfam" id="PF01230">
    <property type="entry name" value="HIT"/>
    <property type="match status" value="1"/>
</dbReference>